<evidence type="ECO:0000313" key="1">
    <source>
        <dbReference type="EMBL" id="JAD43677.1"/>
    </source>
</evidence>
<sequence length="30" mass="3413">MPPRVLLHPSALPFSVSLSYQHLLFSALYQ</sequence>
<dbReference type="AlphaFoldDB" id="A0A0A9A9F8"/>
<dbReference type="EMBL" id="GBRH01254218">
    <property type="protein sequence ID" value="JAD43677.1"/>
    <property type="molecule type" value="Transcribed_RNA"/>
</dbReference>
<reference evidence="1" key="1">
    <citation type="submission" date="2014-09" db="EMBL/GenBank/DDBJ databases">
        <authorList>
            <person name="Magalhaes I.L.F."/>
            <person name="Oliveira U."/>
            <person name="Santos F.R."/>
            <person name="Vidigal T.H.D.A."/>
            <person name="Brescovit A.D."/>
            <person name="Santos A.J."/>
        </authorList>
    </citation>
    <scope>NUCLEOTIDE SEQUENCE</scope>
    <source>
        <tissue evidence="1">Shoot tissue taken approximately 20 cm above the soil surface</tissue>
    </source>
</reference>
<organism evidence="1">
    <name type="scientific">Arundo donax</name>
    <name type="common">Giant reed</name>
    <name type="synonym">Donax arundinaceus</name>
    <dbReference type="NCBI Taxonomy" id="35708"/>
    <lineage>
        <taxon>Eukaryota</taxon>
        <taxon>Viridiplantae</taxon>
        <taxon>Streptophyta</taxon>
        <taxon>Embryophyta</taxon>
        <taxon>Tracheophyta</taxon>
        <taxon>Spermatophyta</taxon>
        <taxon>Magnoliopsida</taxon>
        <taxon>Liliopsida</taxon>
        <taxon>Poales</taxon>
        <taxon>Poaceae</taxon>
        <taxon>PACMAD clade</taxon>
        <taxon>Arundinoideae</taxon>
        <taxon>Arundineae</taxon>
        <taxon>Arundo</taxon>
    </lineage>
</organism>
<protein>
    <submittedName>
        <fullName evidence="1">Uncharacterized protein</fullName>
    </submittedName>
</protein>
<proteinExistence type="predicted"/>
<reference evidence="1" key="2">
    <citation type="journal article" date="2015" name="Data Brief">
        <title>Shoot transcriptome of the giant reed, Arundo donax.</title>
        <authorList>
            <person name="Barrero R.A."/>
            <person name="Guerrero F.D."/>
            <person name="Moolhuijzen P."/>
            <person name="Goolsby J.A."/>
            <person name="Tidwell J."/>
            <person name="Bellgard S.E."/>
            <person name="Bellgard M.I."/>
        </authorList>
    </citation>
    <scope>NUCLEOTIDE SEQUENCE</scope>
    <source>
        <tissue evidence="1">Shoot tissue taken approximately 20 cm above the soil surface</tissue>
    </source>
</reference>
<name>A0A0A9A9F8_ARUDO</name>
<accession>A0A0A9A9F8</accession>